<name>E3MEL0_CAERE</name>
<evidence type="ECO:0000313" key="3">
    <source>
        <dbReference type="Proteomes" id="UP000008281"/>
    </source>
</evidence>
<reference evidence="2" key="1">
    <citation type="submission" date="2007-07" db="EMBL/GenBank/DDBJ databases">
        <title>PCAP assembly of the Caenorhabditis remanei genome.</title>
        <authorList>
            <consortium name="The Caenorhabditis remanei Sequencing Consortium"/>
            <person name="Wilson R.K."/>
        </authorList>
    </citation>
    <scope>NUCLEOTIDE SEQUENCE [LARGE SCALE GENOMIC DNA]</scope>
    <source>
        <strain evidence="2">PB4641</strain>
    </source>
</reference>
<evidence type="ECO:0000256" key="1">
    <source>
        <dbReference type="SAM" id="MobiDB-lite"/>
    </source>
</evidence>
<protein>
    <submittedName>
        <fullName evidence="2">Uncharacterized protein</fullName>
    </submittedName>
</protein>
<feature type="compositionally biased region" description="Basic and acidic residues" evidence="1">
    <location>
        <begin position="1"/>
        <end position="21"/>
    </location>
</feature>
<feature type="region of interest" description="Disordered" evidence="1">
    <location>
        <begin position="1"/>
        <end position="36"/>
    </location>
</feature>
<evidence type="ECO:0000313" key="2">
    <source>
        <dbReference type="EMBL" id="EFP00460.1"/>
    </source>
</evidence>
<dbReference type="Proteomes" id="UP000008281">
    <property type="component" value="Unassembled WGS sequence"/>
</dbReference>
<sequence length="75" mass="8935">MSDKTSSKHSTLKRDDDRMIVEEIPMSSKERRKRGKKFTKLIASSVQVEDETKLRFEELTTKCSEKERERLSWSR</sequence>
<organism evidence="3">
    <name type="scientific">Caenorhabditis remanei</name>
    <name type="common">Caenorhabditis vulgaris</name>
    <dbReference type="NCBI Taxonomy" id="31234"/>
    <lineage>
        <taxon>Eukaryota</taxon>
        <taxon>Metazoa</taxon>
        <taxon>Ecdysozoa</taxon>
        <taxon>Nematoda</taxon>
        <taxon>Chromadorea</taxon>
        <taxon>Rhabditida</taxon>
        <taxon>Rhabditina</taxon>
        <taxon>Rhabditomorpha</taxon>
        <taxon>Rhabditoidea</taxon>
        <taxon>Rhabditidae</taxon>
        <taxon>Peloderinae</taxon>
        <taxon>Caenorhabditis</taxon>
    </lineage>
</organism>
<gene>
    <name evidence="2" type="ORF">CRE_21745</name>
</gene>
<accession>E3MEL0</accession>
<dbReference type="AlphaFoldDB" id="E3MEL0"/>
<proteinExistence type="predicted"/>
<dbReference type="HOGENOM" id="CLU_2673458_0_0_1"/>
<keyword evidence="3" id="KW-1185">Reference proteome</keyword>
<dbReference type="EMBL" id="DS268439">
    <property type="protein sequence ID" value="EFP00460.1"/>
    <property type="molecule type" value="Genomic_DNA"/>
</dbReference>
<dbReference type="InParanoid" id="E3MEL0"/>